<proteinExistence type="predicted"/>
<feature type="region of interest" description="Disordered" evidence="1">
    <location>
        <begin position="49"/>
        <end position="82"/>
    </location>
</feature>
<feature type="region of interest" description="Disordered" evidence="1">
    <location>
        <begin position="111"/>
        <end position="194"/>
    </location>
</feature>
<dbReference type="EMBL" id="FNXT01000930">
    <property type="protein sequence ID" value="SZX69457.1"/>
    <property type="molecule type" value="Genomic_DNA"/>
</dbReference>
<feature type="compositionally biased region" description="Low complexity" evidence="1">
    <location>
        <begin position="66"/>
        <end position="82"/>
    </location>
</feature>
<organism evidence="2 3">
    <name type="scientific">Tetradesmus obliquus</name>
    <name type="common">Green alga</name>
    <name type="synonym">Acutodesmus obliquus</name>
    <dbReference type="NCBI Taxonomy" id="3088"/>
    <lineage>
        <taxon>Eukaryota</taxon>
        <taxon>Viridiplantae</taxon>
        <taxon>Chlorophyta</taxon>
        <taxon>core chlorophytes</taxon>
        <taxon>Chlorophyceae</taxon>
        <taxon>CS clade</taxon>
        <taxon>Sphaeropleales</taxon>
        <taxon>Scenedesmaceae</taxon>
        <taxon>Tetradesmus</taxon>
    </lineage>
</organism>
<reference evidence="2 3" key="1">
    <citation type="submission" date="2016-10" db="EMBL/GenBank/DDBJ databases">
        <authorList>
            <person name="Cai Z."/>
        </authorList>
    </citation>
    <scope>NUCLEOTIDE SEQUENCE [LARGE SCALE GENOMIC DNA]</scope>
</reference>
<dbReference type="AlphaFoldDB" id="A0A383VVE6"/>
<keyword evidence="3" id="KW-1185">Reference proteome</keyword>
<evidence type="ECO:0000256" key="1">
    <source>
        <dbReference type="SAM" id="MobiDB-lite"/>
    </source>
</evidence>
<gene>
    <name evidence="2" type="ORF">BQ4739_LOCUS9728</name>
</gene>
<dbReference type="Proteomes" id="UP000256970">
    <property type="component" value="Unassembled WGS sequence"/>
</dbReference>
<feature type="compositionally biased region" description="Low complexity" evidence="1">
    <location>
        <begin position="171"/>
        <end position="194"/>
    </location>
</feature>
<sequence>MSFLSSLEKKVSDKAVEMLPDDKKEAAKQLSRGDLAAQGLVHKSAAWVQDAAASAKDQRPSANTAYQTQQPPSGSYSQPPFGSYSSCSAAASSGCAPATGAGWAQQQGSYTTGTGYAGPEPSAPPLQHPYTVPNHQQAAGSAASSGSSSSRFTPAPTGAGWKPQHGQGVHGPARQAAAAGGRPAAAAAGNRPAGQAAKLNAREAQARAARMRLGLSVATKLAVVGVGGLVAGCTKKSSTEPGPSAAVQGVPGAAGGDAAAGP</sequence>
<feature type="compositionally biased region" description="Low complexity" evidence="1">
    <location>
        <begin position="138"/>
        <end position="150"/>
    </location>
</feature>
<protein>
    <submittedName>
        <fullName evidence="2">Uncharacterized protein</fullName>
    </submittedName>
</protein>
<feature type="compositionally biased region" description="Low complexity" evidence="1">
    <location>
        <begin position="241"/>
        <end position="262"/>
    </location>
</feature>
<evidence type="ECO:0000313" key="2">
    <source>
        <dbReference type="EMBL" id="SZX69457.1"/>
    </source>
</evidence>
<name>A0A383VVE6_TETOB</name>
<feature type="region of interest" description="Disordered" evidence="1">
    <location>
        <begin position="235"/>
        <end position="262"/>
    </location>
</feature>
<evidence type="ECO:0000313" key="3">
    <source>
        <dbReference type="Proteomes" id="UP000256970"/>
    </source>
</evidence>
<accession>A0A383VVE6</accession>